<name>A0A132N844_HYDSH</name>
<dbReference type="Proteomes" id="UP000244180">
    <property type="component" value="Unassembled WGS sequence"/>
</dbReference>
<evidence type="ECO:0000313" key="4">
    <source>
        <dbReference type="EMBL" id="PTQ53740.1"/>
    </source>
</evidence>
<comment type="caution">
    <text evidence="4">The sequence shown here is derived from an EMBL/GenBank/DDBJ whole genome shotgun (WGS) entry which is preliminary data.</text>
</comment>
<keyword evidence="2" id="KW-1133">Transmembrane helix</keyword>
<proteinExistence type="predicted"/>
<evidence type="ECO:0000313" key="6">
    <source>
        <dbReference type="Proteomes" id="UP000244180"/>
    </source>
</evidence>
<feature type="transmembrane region" description="Helical" evidence="2">
    <location>
        <begin position="74"/>
        <end position="92"/>
    </location>
</feature>
<evidence type="ECO:0000256" key="1">
    <source>
        <dbReference type="SAM" id="MobiDB-lite"/>
    </source>
</evidence>
<gene>
    <name evidence="4" type="ORF">HSCHL_1508</name>
    <name evidence="3" type="ORF">SA87_04955</name>
</gene>
<evidence type="ECO:0000256" key="2">
    <source>
        <dbReference type="SAM" id="Phobius"/>
    </source>
</evidence>
<sequence length="209" mass="22798">MKLGRLGRAAARRRGPGAEEGGSDVSGVDYWLLRLFALIGLVVSAALIVPALGLLETQVYDALAFLYQSLPSKIALLVVALALLLLSLRFLVVRRRPRQETALAGRNAYGETRIALSTFEHLAAKAAQKIPGAHDVAVRFEPSEIDGYQFFIKIGVDGEAPIPELIERVQAEVKSKVEAITGVEISKVSVFVHEVERPEAPKPPRRRVL</sequence>
<dbReference type="Proteomes" id="UP000243024">
    <property type="component" value="Unassembled WGS sequence"/>
</dbReference>
<reference evidence="3 5" key="1">
    <citation type="submission" date="2015-09" db="EMBL/GenBank/DDBJ databases">
        <title>Draft genome sequence of Hydrogenibacillus schlegelii DSM 2000.</title>
        <authorList>
            <person name="Hemp J."/>
        </authorList>
    </citation>
    <scope>NUCLEOTIDE SEQUENCE [LARGE SCALE GENOMIC DNA]</scope>
    <source>
        <strain evidence="3 5">MA 48</strain>
    </source>
</reference>
<dbReference type="NCBIfam" id="NF033218">
    <property type="entry name" value="anchor_AmaP"/>
    <property type="match status" value="1"/>
</dbReference>
<evidence type="ECO:0000313" key="5">
    <source>
        <dbReference type="Proteomes" id="UP000243024"/>
    </source>
</evidence>
<organism evidence="4 6">
    <name type="scientific">Hydrogenibacillus schlegelii</name>
    <name type="common">Bacillus schlegelii</name>
    <dbReference type="NCBI Taxonomy" id="1484"/>
    <lineage>
        <taxon>Bacteria</taxon>
        <taxon>Bacillati</taxon>
        <taxon>Bacillota</taxon>
        <taxon>Bacilli</taxon>
        <taxon>Bacillales</taxon>
        <taxon>Bacillales Family X. Incertae Sedis</taxon>
        <taxon>Hydrogenibacillus</taxon>
    </lineage>
</organism>
<feature type="transmembrane region" description="Helical" evidence="2">
    <location>
        <begin position="31"/>
        <end position="54"/>
    </location>
</feature>
<feature type="region of interest" description="Disordered" evidence="1">
    <location>
        <begin position="1"/>
        <end position="23"/>
    </location>
</feature>
<keyword evidence="2" id="KW-0472">Membrane</keyword>
<evidence type="ECO:0000313" key="3">
    <source>
        <dbReference type="EMBL" id="OAR03235.1"/>
    </source>
</evidence>
<dbReference type="STRING" id="1484.SA87_04955"/>
<keyword evidence="5" id="KW-1185">Reference proteome</keyword>
<dbReference type="AlphaFoldDB" id="A0A132N844"/>
<protein>
    <recommendedName>
        <fullName evidence="7">Alkaline shock response membrane anchor protein AmaP</fullName>
    </recommendedName>
</protein>
<dbReference type="EMBL" id="JXBB01000066">
    <property type="protein sequence ID" value="OAR03235.1"/>
    <property type="molecule type" value="Genomic_DNA"/>
</dbReference>
<accession>A0A132N844</accession>
<reference evidence="4 6" key="2">
    <citation type="submission" date="2017-08" db="EMBL/GenBank/DDBJ databases">
        <title>Burning lignite coal seam in the remote Altai Mountains harbors a hydrogen-driven thermophilic microbial community.</title>
        <authorList>
            <person name="Kadnikov V.V."/>
            <person name="Mardanov A.V."/>
            <person name="Ivasenko D."/>
            <person name="Beletsky A.V."/>
            <person name="Karnachuk O.V."/>
            <person name="Ravin N.V."/>
        </authorList>
    </citation>
    <scope>NUCLEOTIDE SEQUENCE [LARGE SCALE GENOMIC DNA]</scope>
    <source>
        <strain evidence="4">AL33</strain>
    </source>
</reference>
<keyword evidence="2" id="KW-0812">Transmembrane</keyword>
<dbReference type="EMBL" id="PEBV01000011">
    <property type="protein sequence ID" value="PTQ53740.1"/>
    <property type="molecule type" value="Genomic_DNA"/>
</dbReference>
<evidence type="ECO:0008006" key="7">
    <source>
        <dbReference type="Google" id="ProtNLM"/>
    </source>
</evidence>